<sequence length="58" mass="6056">MDDGDGMARNLPTGNAIECSEIEAEYSSAVAEVSNKYLTVSLAVLSDARTAQLSLCSS</sequence>
<evidence type="ECO:0000313" key="2">
    <source>
        <dbReference type="Proteomes" id="UP000070089"/>
    </source>
</evidence>
<dbReference type="AlphaFoldDB" id="A0A132NV90"/>
<organism evidence="1 2">
    <name type="scientific">Giardia duodenalis assemblage B</name>
    <dbReference type="NCBI Taxonomy" id="1394984"/>
    <lineage>
        <taxon>Eukaryota</taxon>
        <taxon>Metamonada</taxon>
        <taxon>Diplomonadida</taxon>
        <taxon>Hexamitidae</taxon>
        <taxon>Giardiinae</taxon>
        <taxon>Giardia</taxon>
    </lineage>
</organism>
<reference evidence="1 2" key="1">
    <citation type="journal article" date="2015" name="Mol. Biochem. Parasitol.">
        <title>Identification of polymorphic genes for use in assemblage B genotyping assays through comparative genomics of multiple assemblage B Giardia duodenalis isolates.</title>
        <authorList>
            <person name="Wielinga C."/>
            <person name="Thompson R.C."/>
            <person name="Monis P."/>
            <person name="Ryan U."/>
        </authorList>
    </citation>
    <scope>NUCLEOTIDE SEQUENCE [LARGE SCALE GENOMIC DNA]</scope>
    <source>
        <strain evidence="1 2">BAH15c1</strain>
    </source>
</reference>
<protein>
    <submittedName>
        <fullName evidence="1">Uncharacterized protein</fullName>
    </submittedName>
</protein>
<gene>
    <name evidence="1" type="ORF">QR46_2016</name>
</gene>
<proteinExistence type="predicted"/>
<dbReference type="Proteomes" id="UP000070089">
    <property type="component" value="Unassembled WGS sequence"/>
</dbReference>
<evidence type="ECO:0000313" key="1">
    <source>
        <dbReference type="EMBL" id="KWX13990.1"/>
    </source>
</evidence>
<name>A0A132NV90_GIAIN</name>
<dbReference type="EMBL" id="JXTI01000048">
    <property type="protein sequence ID" value="KWX13990.1"/>
    <property type="molecule type" value="Genomic_DNA"/>
</dbReference>
<dbReference type="VEuPathDB" id="GiardiaDB:QR46_2016"/>
<accession>A0A132NV90</accession>
<comment type="caution">
    <text evidence="1">The sequence shown here is derived from an EMBL/GenBank/DDBJ whole genome shotgun (WGS) entry which is preliminary data.</text>
</comment>